<dbReference type="AlphaFoldDB" id="A0A0A9HQU2"/>
<protein>
    <submittedName>
        <fullName evidence="1">Uncharacterized protein</fullName>
    </submittedName>
</protein>
<accession>A0A0A9HQU2</accession>
<reference evidence="1" key="1">
    <citation type="submission" date="2014-09" db="EMBL/GenBank/DDBJ databases">
        <authorList>
            <person name="Magalhaes I.L.F."/>
            <person name="Oliveira U."/>
            <person name="Santos F.R."/>
            <person name="Vidigal T.H.D.A."/>
            <person name="Brescovit A.D."/>
            <person name="Santos A.J."/>
        </authorList>
    </citation>
    <scope>NUCLEOTIDE SEQUENCE</scope>
    <source>
        <tissue evidence="1">Shoot tissue taken approximately 20 cm above the soil surface</tissue>
    </source>
</reference>
<dbReference type="EMBL" id="GBRH01160635">
    <property type="protein sequence ID" value="JAE37261.1"/>
    <property type="molecule type" value="Transcribed_RNA"/>
</dbReference>
<evidence type="ECO:0000313" key="1">
    <source>
        <dbReference type="EMBL" id="JAE37261.1"/>
    </source>
</evidence>
<proteinExistence type="predicted"/>
<reference evidence="1" key="2">
    <citation type="journal article" date="2015" name="Data Brief">
        <title>Shoot transcriptome of the giant reed, Arundo donax.</title>
        <authorList>
            <person name="Barrero R.A."/>
            <person name="Guerrero F.D."/>
            <person name="Moolhuijzen P."/>
            <person name="Goolsby J.A."/>
            <person name="Tidwell J."/>
            <person name="Bellgard S.E."/>
            <person name="Bellgard M.I."/>
        </authorList>
    </citation>
    <scope>NUCLEOTIDE SEQUENCE</scope>
    <source>
        <tissue evidence="1">Shoot tissue taken approximately 20 cm above the soil surface</tissue>
    </source>
</reference>
<sequence>MMRCGLFSLAISLLFVTPFIFQYNVII</sequence>
<organism evidence="1">
    <name type="scientific">Arundo donax</name>
    <name type="common">Giant reed</name>
    <name type="synonym">Donax arundinaceus</name>
    <dbReference type="NCBI Taxonomy" id="35708"/>
    <lineage>
        <taxon>Eukaryota</taxon>
        <taxon>Viridiplantae</taxon>
        <taxon>Streptophyta</taxon>
        <taxon>Embryophyta</taxon>
        <taxon>Tracheophyta</taxon>
        <taxon>Spermatophyta</taxon>
        <taxon>Magnoliopsida</taxon>
        <taxon>Liliopsida</taxon>
        <taxon>Poales</taxon>
        <taxon>Poaceae</taxon>
        <taxon>PACMAD clade</taxon>
        <taxon>Arundinoideae</taxon>
        <taxon>Arundineae</taxon>
        <taxon>Arundo</taxon>
    </lineage>
</organism>
<name>A0A0A9HQU2_ARUDO</name>